<dbReference type="RefSeq" id="WP_283441351.1">
    <property type="nucleotide sequence ID" value="NZ_FXUL01000003.1"/>
</dbReference>
<evidence type="ECO:0000313" key="3">
    <source>
        <dbReference type="Proteomes" id="UP001158049"/>
    </source>
</evidence>
<keyword evidence="1" id="KW-0472">Membrane</keyword>
<evidence type="ECO:0000313" key="2">
    <source>
        <dbReference type="EMBL" id="SMP51867.1"/>
    </source>
</evidence>
<keyword evidence="3" id="KW-1185">Reference proteome</keyword>
<gene>
    <name evidence="2" type="ORF">SAMN06295970_10372</name>
</gene>
<feature type="transmembrane region" description="Helical" evidence="1">
    <location>
        <begin position="9"/>
        <end position="28"/>
    </location>
</feature>
<dbReference type="EMBL" id="FXUL01000003">
    <property type="protein sequence ID" value="SMP51867.1"/>
    <property type="molecule type" value="Genomic_DNA"/>
</dbReference>
<dbReference type="Proteomes" id="UP001158049">
    <property type="component" value="Unassembled WGS sequence"/>
</dbReference>
<comment type="caution">
    <text evidence="2">The sequence shown here is derived from an EMBL/GenBank/DDBJ whole genome shotgun (WGS) entry which is preliminary data.</text>
</comment>
<keyword evidence="1" id="KW-1133">Transmembrane helix</keyword>
<feature type="transmembrane region" description="Helical" evidence="1">
    <location>
        <begin position="44"/>
        <end position="71"/>
    </location>
</feature>
<protein>
    <submittedName>
        <fullName evidence="2">Uncharacterized protein</fullName>
    </submittedName>
</protein>
<evidence type="ECO:0000256" key="1">
    <source>
        <dbReference type="SAM" id="Phobius"/>
    </source>
</evidence>
<feature type="transmembrane region" description="Helical" evidence="1">
    <location>
        <begin position="124"/>
        <end position="144"/>
    </location>
</feature>
<reference evidence="2 3" key="1">
    <citation type="submission" date="2017-05" db="EMBL/GenBank/DDBJ databases">
        <authorList>
            <person name="Varghese N."/>
            <person name="Submissions S."/>
        </authorList>
    </citation>
    <scope>NUCLEOTIDE SEQUENCE [LARGE SCALE GENOMIC DNA]</scope>
    <source>
        <strain evidence="2 3">DSM 26001</strain>
    </source>
</reference>
<accession>A0ABY1PX98</accession>
<proteinExistence type="predicted"/>
<sequence length="157" mass="17816">MTRLGDQSAYLKQVFLIFIVAVTLNYLWEVAQAPLYVGLENWNSVWWHCFVAALGDGILVLLIFVVGWITFRRFDWYVHPNGRALAVMLVTGLFISIGIEWVAIKMLGRWAYTADMPLLPGLEVGLVPVLQMLLLPPVIFRIAARWRSQGITAARKT</sequence>
<feature type="transmembrane region" description="Helical" evidence="1">
    <location>
        <begin position="83"/>
        <end position="104"/>
    </location>
</feature>
<name>A0ABY1PX98_9BURK</name>
<organism evidence="2 3">
    <name type="scientific">Noviherbaspirillum suwonense</name>
    <dbReference type="NCBI Taxonomy" id="1224511"/>
    <lineage>
        <taxon>Bacteria</taxon>
        <taxon>Pseudomonadati</taxon>
        <taxon>Pseudomonadota</taxon>
        <taxon>Betaproteobacteria</taxon>
        <taxon>Burkholderiales</taxon>
        <taxon>Oxalobacteraceae</taxon>
        <taxon>Noviherbaspirillum</taxon>
    </lineage>
</organism>
<keyword evidence="1" id="KW-0812">Transmembrane</keyword>